<organism evidence="3 4">
    <name type="scientific">Xylanimonas oleitrophica</name>
    <dbReference type="NCBI Taxonomy" id="2607479"/>
    <lineage>
        <taxon>Bacteria</taxon>
        <taxon>Bacillati</taxon>
        <taxon>Actinomycetota</taxon>
        <taxon>Actinomycetes</taxon>
        <taxon>Micrococcales</taxon>
        <taxon>Promicromonosporaceae</taxon>
        <taxon>Xylanimonas</taxon>
    </lineage>
</organism>
<dbReference type="RefSeq" id="WP_111250071.1">
    <property type="nucleotide sequence ID" value="NZ_QKWH01000002.1"/>
</dbReference>
<dbReference type="EMBL" id="QKWH01000002">
    <property type="protein sequence ID" value="PZR54214.1"/>
    <property type="molecule type" value="Genomic_DNA"/>
</dbReference>
<evidence type="ECO:0000313" key="3">
    <source>
        <dbReference type="EMBL" id="PZR54214.1"/>
    </source>
</evidence>
<protein>
    <submittedName>
        <fullName evidence="3">Uncharacterized protein</fullName>
    </submittedName>
</protein>
<dbReference type="Proteomes" id="UP000248783">
    <property type="component" value="Unassembled WGS sequence"/>
</dbReference>
<name>A0A2W5Y796_9MICO</name>
<keyword evidence="4" id="KW-1185">Reference proteome</keyword>
<evidence type="ECO:0000313" key="4">
    <source>
        <dbReference type="Proteomes" id="UP000248783"/>
    </source>
</evidence>
<accession>A0A2W5Y796</accession>
<keyword evidence="2" id="KW-1133">Transmembrane helix</keyword>
<sequence>MTTTPHHGPVPFPGPPPARGGSHVSATVVARTAVVLGVVALGAGSWLTSRAQTSVAWFAYAPLSESTLTISPSPTPGLLLVGAGLLLVGLAVGVVIGRRLP</sequence>
<feature type="transmembrane region" description="Helical" evidence="2">
    <location>
        <begin position="77"/>
        <end position="97"/>
    </location>
</feature>
<gene>
    <name evidence="3" type="ORF">DNL40_04635</name>
</gene>
<evidence type="ECO:0000256" key="1">
    <source>
        <dbReference type="SAM" id="MobiDB-lite"/>
    </source>
</evidence>
<reference evidence="3 4" key="1">
    <citation type="submission" date="2018-06" db="EMBL/GenBank/DDBJ databases">
        <title>Whole genome sequencing of a novel hydrocarbon degrading bacterial strain, PW21 isolated from oil contaminated produced water sample.</title>
        <authorList>
            <person name="Nagkirti P."/>
            <person name="Shaikh A."/>
            <person name="Gowdaman V."/>
            <person name="Engineer A.E."/>
            <person name="Dagar S."/>
            <person name="Dhakephalkar P.K."/>
        </authorList>
    </citation>
    <scope>NUCLEOTIDE SEQUENCE [LARGE SCALE GENOMIC DNA]</scope>
    <source>
        <strain evidence="3 4">PW21</strain>
    </source>
</reference>
<feature type="transmembrane region" description="Helical" evidence="2">
    <location>
        <begin position="28"/>
        <end position="47"/>
    </location>
</feature>
<keyword evidence="2" id="KW-0472">Membrane</keyword>
<feature type="compositionally biased region" description="Pro residues" evidence="1">
    <location>
        <begin position="8"/>
        <end position="18"/>
    </location>
</feature>
<proteinExistence type="predicted"/>
<dbReference type="AlphaFoldDB" id="A0A2W5Y796"/>
<feature type="region of interest" description="Disordered" evidence="1">
    <location>
        <begin position="1"/>
        <end position="23"/>
    </location>
</feature>
<keyword evidence="2" id="KW-0812">Transmembrane</keyword>
<comment type="caution">
    <text evidence="3">The sequence shown here is derived from an EMBL/GenBank/DDBJ whole genome shotgun (WGS) entry which is preliminary data.</text>
</comment>
<evidence type="ECO:0000256" key="2">
    <source>
        <dbReference type="SAM" id="Phobius"/>
    </source>
</evidence>